<keyword evidence="1" id="KW-0223">Dioxygenase</keyword>
<organism evidence="1 2">
    <name type="scientific">Dyella mobilis</name>
    <dbReference type="NCBI Taxonomy" id="1849582"/>
    <lineage>
        <taxon>Bacteria</taxon>
        <taxon>Pseudomonadati</taxon>
        <taxon>Pseudomonadota</taxon>
        <taxon>Gammaproteobacteria</taxon>
        <taxon>Lysobacterales</taxon>
        <taxon>Rhodanobacteraceae</taxon>
        <taxon>Dyella</taxon>
    </lineage>
</organism>
<evidence type="ECO:0000313" key="2">
    <source>
        <dbReference type="Proteomes" id="UP001430193"/>
    </source>
</evidence>
<dbReference type="Proteomes" id="UP001430193">
    <property type="component" value="Unassembled WGS sequence"/>
</dbReference>
<reference evidence="1" key="1">
    <citation type="submission" date="2020-10" db="EMBL/GenBank/DDBJ databases">
        <title>Phylogeny of dyella-like bacteria.</title>
        <authorList>
            <person name="Fu J."/>
        </authorList>
    </citation>
    <scope>NUCLEOTIDE SEQUENCE</scope>
    <source>
        <strain evidence="1">DHON07</strain>
    </source>
</reference>
<evidence type="ECO:0000313" key="1">
    <source>
        <dbReference type="EMBL" id="MBM7131806.1"/>
    </source>
</evidence>
<dbReference type="GO" id="GO:0051213">
    <property type="term" value="F:dioxygenase activity"/>
    <property type="evidence" value="ECO:0007669"/>
    <property type="project" value="UniProtKB-KW"/>
</dbReference>
<protein>
    <submittedName>
        <fullName evidence="1">2OG-Fe dioxygenase family protein</fullName>
    </submittedName>
</protein>
<dbReference type="EMBL" id="JADIKF010000040">
    <property type="protein sequence ID" value="MBM7131806.1"/>
    <property type="molecule type" value="Genomic_DNA"/>
</dbReference>
<accession>A0ABS2KKY2</accession>
<gene>
    <name evidence="1" type="ORF">ISS99_19960</name>
</gene>
<proteinExistence type="predicted"/>
<dbReference type="Pfam" id="PF10014">
    <property type="entry name" value="2OG-Fe_Oxy_2"/>
    <property type="match status" value="1"/>
</dbReference>
<keyword evidence="1" id="KW-0560">Oxidoreductase</keyword>
<keyword evidence="2" id="KW-1185">Reference proteome</keyword>
<sequence>MPTTLPLPMSQLSDEVRREGFCFVTADVMQPLLSSMGTLADWPDFAQSWDHLGPDPYLAAKGRFRRRRHATYTAQANGTVALAPHQAHYQSLQYNALQGDIERWFEPIDPAVANSGSLHTILAFCNDFFSTLAAHVADWHVEVHQFRIEASVDAAGEPTPEGSHRDGVDFVLVLLVDRHNIDSGTTTIHTPDGKPLGDFTLAHTFDAALIHDPRVFHGVTPVTPLVPTEPAHRDVLVVTFRAKP</sequence>
<name>A0ABS2KKY2_9GAMM</name>
<dbReference type="RefSeq" id="WP_204633353.1">
    <property type="nucleotide sequence ID" value="NZ_BSOC01000001.1"/>
</dbReference>
<comment type="caution">
    <text evidence="1">The sequence shown here is derived from an EMBL/GenBank/DDBJ whole genome shotgun (WGS) entry which is preliminary data.</text>
</comment>
<dbReference type="InterPro" id="IPR018724">
    <property type="entry name" value="2OG-Fe_dioxygenase"/>
</dbReference>
<dbReference type="Gene3D" id="2.60.120.620">
    <property type="entry name" value="q2cbj1_9rhob like domain"/>
    <property type="match status" value="1"/>
</dbReference>